<dbReference type="PANTHER" id="PTHR40278">
    <property type="entry name" value="DNA UTILIZATION PROTEIN HOFN"/>
    <property type="match status" value="1"/>
</dbReference>
<dbReference type="PANTHER" id="PTHR40278:SF2">
    <property type="entry name" value="TYPE IV PILUS INNER MEMBRANE COMPONENT PILN"/>
    <property type="match status" value="1"/>
</dbReference>
<proteinExistence type="predicted"/>
<dbReference type="EMBL" id="VDUY01000006">
    <property type="protein sequence ID" value="TXL64292.1"/>
    <property type="molecule type" value="Genomic_DNA"/>
</dbReference>
<accession>A0A5C8NTB7</accession>
<feature type="coiled-coil region" evidence="1">
    <location>
        <begin position="48"/>
        <end position="85"/>
    </location>
</feature>
<dbReference type="OrthoDB" id="5296173at2"/>
<keyword evidence="1" id="KW-0175">Coiled coil</keyword>
<keyword evidence="3" id="KW-0812">Transmembrane</keyword>
<feature type="transmembrane region" description="Helical" evidence="3">
    <location>
        <begin position="21"/>
        <end position="44"/>
    </location>
</feature>
<evidence type="ECO:0000256" key="3">
    <source>
        <dbReference type="SAM" id="Phobius"/>
    </source>
</evidence>
<protein>
    <submittedName>
        <fullName evidence="4">Fimbrial assembly protein</fullName>
    </submittedName>
</protein>
<organism evidence="4 5">
    <name type="scientific">Zeimonas arvi</name>
    <dbReference type="NCBI Taxonomy" id="2498847"/>
    <lineage>
        <taxon>Bacteria</taxon>
        <taxon>Pseudomonadati</taxon>
        <taxon>Pseudomonadota</taxon>
        <taxon>Betaproteobacteria</taxon>
        <taxon>Burkholderiales</taxon>
        <taxon>Burkholderiaceae</taxon>
        <taxon>Zeimonas</taxon>
    </lineage>
</organism>
<evidence type="ECO:0000313" key="4">
    <source>
        <dbReference type="EMBL" id="TXL64292.1"/>
    </source>
</evidence>
<gene>
    <name evidence="4" type="ORF">FHP08_15275</name>
</gene>
<dbReference type="Pfam" id="PF05137">
    <property type="entry name" value="PilN"/>
    <property type="match status" value="1"/>
</dbReference>
<comment type="caution">
    <text evidence="4">The sequence shown here is derived from an EMBL/GenBank/DDBJ whole genome shotgun (WGS) entry which is preliminary data.</text>
</comment>
<dbReference type="Proteomes" id="UP000321548">
    <property type="component" value="Unassembled WGS sequence"/>
</dbReference>
<dbReference type="GO" id="GO:0043107">
    <property type="term" value="P:type IV pilus-dependent motility"/>
    <property type="evidence" value="ECO:0007669"/>
    <property type="project" value="TreeGrafter"/>
</dbReference>
<keyword evidence="3" id="KW-1133">Transmembrane helix</keyword>
<evidence type="ECO:0000313" key="5">
    <source>
        <dbReference type="Proteomes" id="UP000321548"/>
    </source>
</evidence>
<evidence type="ECO:0000256" key="2">
    <source>
        <dbReference type="SAM" id="MobiDB-lite"/>
    </source>
</evidence>
<evidence type="ECO:0000256" key="1">
    <source>
        <dbReference type="SAM" id="Coils"/>
    </source>
</evidence>
<keyword evidence="3" id="KW-0472">Membrane</keyword>
<dbReference type="InterPro" id="IPR007813">
    <property type="entry name" value="PilN"/>
</dbReference>
<dbReference type="GO" id="GO:0043683">
    <property type="term" value="P:type IV pilus assembly"/>
    <property type="evidence" value="ECO:0007669"/>
    <property type="project" value="TreeGrafter"/>
</dbReference>
<reference evidence="4 5" key="1">
    <citation type="submission" date="2019-06" db="EMBL/GenBank/DDBJ databases">
        <title>Quisquiliibacterium sp. nov., isolated from a maize field.</title>
        <authorList>
            <person name="Lin S.-Y."/>
            <person name="Tsai C.-F."/>
            <person name="Young C.-C."/>
        </authorList>
    </citation>
    <scope>NUCLEOTIDE SEQUENCE [LARGE SCALE GENOMIC DNA]</scope>
    <source>
        <strain evidence="4 5">CC-CFT501</strain>
    </source>
</reference>
<keyword evidence="5" id="KW-1185">Reference proteome</keyword>
<dbReference type="RefSeq" id="WP_147705352.1">
    <property type="nucleotide sequence ID" value="NZ_VDUY01000006.1"/>
</dbReference>
<dbReference type="AlphaFoldDB" id="A0A5C8NTB7"/>
<sequence length="230" mass="25032">MNVRINLLPHREMRRERRKKDFLLLLGATTIGAALAAFAVGMVIDGQIDTQRARNDFIRAENAKLDEQIKEIATLRAEIDALRARQLAVETLQANRTIPVHLVDELVRQMPEGAFLKSVKQDARKVTLVGLAQSNERISDLLRSLANDSPWLERPELVEIKAVPLGDPQAARQAGRGAADGADARRVYEFSVNALIRSPEAEAAAAAAQGGQARPAPARQAALAPATGRN</sequence>
<dbReference type="InterPro" id="IPR052534">
    <property type="entry name" value="Extracell_DNA_Util/SecSys_Comp"/>
</dbReference>
<feature type="region of interest" description="Disordered" evidence="2">
    <location>
        <begin position="206"/>
        <end position="230"/>
    </location>
</feature>
<name>A0A5C8NTB7_9BURK</name>